<dbReference type="AlphaFoldDB" id="A0AAD9Y287"/>
<keyword evidence="3" id="KW-1185">Reference proteome</keyword>
<gene>
    <name evidence="2" type="ORF">CKAH01_08025</name>
</gene>
<reference evidence="2" key="1">
    <citation type="submission" date="2023-02" db="EMBL/GenBank/DDBJ databases">
        <title>Colletotrichum kahawae CIFC_Que2 genome sequencing and assembly.</title>
        <authorList>
            <person name="Baroncelli R."/>
        </authorList>
    </citation>
    <scope>NUCLEOTIDE SEQUENCE</scope>
    <source>
        <strain evidence="2">CIFC_Que2</strain>
    </source>
</reference>
<evidence type="ECO:0000313" key="2">
    <source>
        <dbReference type="EMBL" id="KAK2734791.1"/>
    </source>
</evidence>
<feature type="region of interest" description="Disordered" evidence="1">
    <location>
        <begin position="69"/>
        <end position="186"/>
    </location>
</feature>
<evidence type="ECO:0000313" key="3">
    <source>
        <dbReference type="Proteomes" id="UP001281614"/>
    </source>
</evidence>
<comment type="caution">
    <text evidence="2">The sequence shown here is derived from an EMBL/GenBank/DDBJ whole genome shotgun (WGS) entry which is preliminary data.</text>
</comment>
<organism evidence="2 3">
    <name type="scientific">Colletotrichum kahawae</name>
    <name type="common">Coffee berry disease fungus</name>
    <dbReference type="NCBI Taxonomy" id="34407"/>
    <lineage>
        <taxon>Eukaryota</taxon>
        <taxon>Fungi</taxon>
        <taxon>Dikarya</taxon>
        <taxon>Ascomycota</taxon>
        <taxon>Pezizomycotina</taxon>
        <taxon>Sordariomycetes</taxon>
        <taxon>Hypocreomycetidae</taxon>
        <taxon>Glomerellales</taxon>
        <taxon>Glomerellaceae</taxon>
        <taxon>Colletotrichum</taxon>
        <taxon>Colletotrichum gloeosporioides species complex</taxon>
    </lineage>
</organism>
<dbReference type="Proteomes" id="UP001281614">
    <property type="component" value="Unassembled WGS sequence"/>
</dbReference>
<protein>
    <submittedName>
        <fullName evidence="2">Uncharacterized protein</fullName>
    </submittedName>
</protein>
<accession>A0AAD9Y287</accession>
<proteinExistence type="predicted"/>
<evidence type="ECO:0000256" key="1">
    <source>
        <dbReference type="SAM" id="MobiDB-lite"/>
    </source>
</evidence>
<sequence length="234" mass="26751">MAASVKERYQKVREQYGEVIDIRSKAKQTLDNCQKTQNMVVSAAMSLWNLSSAEDKFKALDQRLARRLESLRNLDDPSSDYSEDDDESEDDDDSEKNSDGNDEEGESDSDAISEVENDNSQEAETQSTETTTTSQSHKNADQGQESDSTKKRRRGESEGLESDLESLFSKRKRSKNDAGGRVPAFDGEDLKLAQFLRETSQLSIERQIESFRYIHPMGKQMMMEWMSLARRFMR</sequence>
<name>A0AAD9Y287_COLKA</name>
<feature type="compositionally biased region" description="Low complexity" evidence="1">
    <location>
        <begin position="122"/>
        <end position="136"/>
    </location>
</feature>
<feature type="compositionally biased region" description="Acidic residues" evidence="1">
    <location>
        <begin position="77"/>
        <end position="121"/>
    </location>
</feature>
<dbReference type="EMBL" id="VYYT01000456">
    <property type="protein sequence ID" value="KAK2734791.1"/>
    <property type="molecule type" value="Genomic_DNA"/>
</dbReference>